<dbReference type="OrthoDB" id="9850097at2"/>
<evidence type="ECO:0000313" key="3">
    <source>
        <dbReference type="Proteomes" id="UP000192418"/>
    </source>
</evidence>
<reference evidence="2 3" key="1">
    <citation type="submission" date="2017-04" db="EMBL/GenBank/DDBJ databases">
        <authorList>
            <person name="Afonso C.L."/>
            <person name="Miller P.J."/>
            <person name="Scott M.A."/>
            <person name="Spackman E."/>
            <person name="Goraichik I."/>
            <person name="Dimitrov K.M."/>
            <person name="Suarez D.L."/>
            <person name="Swayne D.E."/>
        </authorList>
    </citation>
    <scope>NUCLEOTIDE SEQUENCE [LARGE SCALE GENOMIC DNA]</scope>
    <source>
        <strain evidence="2 3">DSM 3385</strain>
    </source>
</reference>
<protein>
    <recommendedName>
        <fullName evidence="4">Oligosaccharide repeat unit polymerase</fullName>
    </recommendedName>
</protein>
<evidence type="ECO:0008006" key="4">
    <source>
        <dbReference type="Google" id="ProtNLM"/>
    </source>
</evidence>
<keyword evidence="1" id="KW-1133">Transmembrane helix</keyword>
<evidence type="ECO:0000313" key="2">
    <source>
        <dbReference type="EMBL" id="SMC43435.1"/>
    </source>
</evidence>
<feature type="transmembrane region" description="Helical" evidence="1">
    <location>
        <begin position="197"/>
        <end position="214"/>
    </location>
</feature>
<accession>A0A1W1Z4R5</accession>
<keyword evidence="1" id="KW-0472">Membrane</keyword>
<feature type="transmembrane region" description="Helical" evidence="1">
    <location>
        <begin position="146"/>
        <end position="164"/>
    </location>
</feature>
<dbReference type="EMBL" id="FWXY01000002">
    <property type="protein sequence ID" value="SMC43435.1"/>
    <property type="molecule type" value="Genomic_DNA"/>
</dbReference>
<feature type="transmembrane region" description="Helical" evidence="1">
    <location>
        <begin position="401"/>
        <end position="425"/>
    </location>
</feature>
<dbReference type="RefSeq" id="WP_084066760.1">
    <property type="nucleotide sequence ID" value="NZ_FWXY01000002.1"/>
</dbReference>
<organism evidence="2 3">
    <name type="scientific">Desulfocicer vacuolatum DSM 3385</name>
    <dbReference type="NCBI Taxonomy" id="1121400"/>
    <lineage>
        <taxon>Bacteria</taxon>
        <taxon>Pseudomonadati</taxon>
        <taxon>Thermodesulfobacteriota</taxon>
        <taxon>Desulfobacteria</taxon>
        <taxon>Desulfobacterales</taxon>
        <taxon>Desulfobacteraceae</taxon>
        <taxon>Desulfocicer</taxon>
    </lineage>
</organism>
<feature type="transmembrane region" description="Helical" evidence="1">
    <location>
        <begin position="365"/>
        <end position="389"/>
    </location>
</feature>
<dbReference type="AlphaFoldDB" id="A0A1W1Z4R5"/>
<feature type="transmembrane region" description="Helical" evidence="1">
    <location>
        <begin position="262"/>
        <end position="282"/>
    </location>
</feature>
<proteinExistence type="predicted"/>
<keyword evidence="1" id="KW-0812">Transmembrane</keyword>
<feature type="transmembrane region" description="Helical" evidence="1">
    <location>
        <begin position="221"/>
        <end position="250"/>
    </location>
</feature>
<keyword evidence="3" id="KW-1185">Reference proteome</keyword>
<gene>
    <name evidence="2" type="ORF">SAMN02746065_10279</name>
</gene>
<dbReference type="Proteomes" id="UP000192418">
    <property type="component" value="Unassembled WGS sequence"/>
</dbReference>
<name>A0A1W1Z4R5_9BACT</name>
<evidence type="ECO:0000256" key="1">
    <source>
        <dbReference type="SAM" id="Phobius"/>
    </source>
</evidence>
<feature type="transmembrane region" description="Helical" evidence="1">
    <location>
        <begin position="119"/>
        <end position="139"/>
    </location>
</feature>
<sequence>MNFYLTILAILVIFHAVASKNHKTLVFLSILSIIADNFRTIYFGPSLLLINIVGFAVIPLLVANSNFIKRNINKYTKPFIAEYVYLILLGVLFGFIIPWEDITGLRTLTQQAQGRTVVTLIRMLNEFAIMFYFAWVIYFKKIELDTIVLFFAITSLFSFWIGLIDYNFDYVIKEHLFYAADNIRGRFVGLNFEPKKLGRHAALAYGIIFYYYLYIKKKQILLFAIITNVIAVVLSSSASSFILFVLINFIVLKNFKSRFSKYYIIFIALIILTFSVLQEYVFDFTYSKVQKAIMGVEDFWIPNEPKLFTRFDIFDRLSLIFLWNNPKYLISGVGPNLISIPASEFIPSTSIFSLEGRIDSVPNVFLINVLSRSGIIGVLLYLVGLLRIYRLTKNNSILQAYLLLAVLTNMVYVDPFFLVIVGIIIGKQQTANSKHNTIQSLRAPCFRQG</sequence>
<feature type="transmembrane region" description="Helical" evidence="1">
    <location>
        <begin position="42"/>
        <end position="62"/>
    </location>
</feature>
<feature type="transmembrane region" description="Helical" evidence="1">
    <location>
        <begin position="83"/>
        <end position="99"/>
    </location>
</feature>